<gene>
    <name evidence="2" type="ORF">E2C01_091628</name>
</gene>
<sequence length="103" mass="11523">MEERVTVPSYHYSLLPVNWSVSLWQRVLYFTFLLFLFIACRLSYSVTCAPPQCCPGPQCCLTLLEGRLPDRGQLTSFPPLPVKQDDGGGNSWLKASPIVFGVV</sequence>
<evidence type="ECO:0000313" key="2">
    <source>
        <dbReference type="EMBL" id="MPC96371.1"/>
    </source>
</evidence>
<keyword evidence="1" id="KW-0812">Transmembrane</keyword>
<reference evidence="2 3" key="1">
    <citation type="submission" date="2019-05" db="EMBL/GenBank/DDBJ databases">
        <title>Another draft genome of Portunus trituberculatus and its Hox gene families provides insights of decapod evolution.</title>
        <authorList>
            <person name="Jeong J.-H."/>
            <person name="Song I."/>
            <person name="Kim S."/>
            <person name="Choi T."/>
            <person name="Kim D."/>
            <person name="Ryu S."/>
            <person name="Kim W."/>
        </authorList>
    </citation>
    <scope>NUCLEOTIDE SEQUENCE [LARGE SCALE GENOMIC DNA]</scope>
    <source>
        <tissue evidence="2">Muscle</tissue>
    </source>
</reference>
<comment type="caution">
    <text evidence="2">The sequence shown here is derived from an EMBL/GenBank/DDBJ whole genome shotgun (WGS) entry which is preliminary data.</text>
</comment>
<protein>
    <submittedName>
        <fullName evidence="2">Uncharacterized protein</fullName>
    </submittedName>
</protein>
<evidence type="ECO:0000256" key="1">
    <source>
        <dbReference type="SAM" id="Phobius"/>
    </source>
</evidence>
<dbReference type="Proteomes" id="UP000324222">
    <property type="component" value="Unassembled WGS sequence"/>
</dbReference>
<feature type="transmembrane region" description="Helical" evidence="1">
    <location>
        <begin position="27"/>
        <end position="44"/>
    </location>
</feature>
<evidence type="ECO:0000313" key="3">
    <source>
        <dbReference type="Proteomes" id="UP000324222"/>
    </source>
</evidence>
<keyword evidence="3" id="KW-1185">Reference proteome</keyword>
<dbReference type="AlphaFoldDB" id="A0A5B7JEF6"/>
<organism evidence="2 3">
    <name type="scientific">Portunus trituberculatus</name>
    <name type="common">Swimming crab</name>
    <name type="synonym">Neptunus trituberculatus</name>
    <dbReference type="NCBI Taxonomy" id="210409"/>
    <lineage>
        <taxon>Eukaryota</taxon>
        <taxon>Metazoa</taxon>
        <taxon>Ecdysozoa</taxon>
        <taxon>Arthropoda</taxon>
        <taxon>Crustacea</taxon>
        <taxon>Multicrustacea</taxon>
        <taxon>Malacostraca</taxon>
        <taxon>Eumalacostraca</taxon>
        <taxon>Eucarida</taxon>
        <taxon>Decapoda</taxon>
        <taxon>Pleocyemata</taxon>
        <taxon>Brachyura</taxon>
        <taxon>Eubrachyura</taxon>
        <taxon>Portunoidea</taxon>
        <taxon>Portunidae</taxon>
        <taxon>Portuninae</taxon>
        <taxon>Portunus</taxon>
    </lineage>
</organism>
<keyword evidence="1" id="KW-1133">Transmembrane helix</keyword>
<proteinExistence type="predicted"/>
<accession>A0A5B7JEF6</accession>
<name>A0A5B7JEF6_PORTR</name>
<keyword evidence="1" id="KW-0472">Membrane</keyword>
<dbReference type="EMBL" id="VSRR010105745">
    <property type="protein sequence ID" value="MPC96371.1"/>
    <property type="molecule type" value="Genomic_DNA"/>
</dbReference>